<evidence type="ECO:0000259" key="2">
    <source>
        <dbReference type="Pfam" id="PF00296"/>
    </source>
</evidence>
<accession>A0ABW4HS93</accession>
<dbReference type="InterPro" id="IPR036661">
    <property type="entry name" value="Luciferase-like_sf"/>
</dbReference>
<keyword evidence="4" id="KW-1185">Reference proteome</keyword>
<dbReference type="RefSeq" id="WP_251511407.1">
    <property type="nucleotide sequence ID" value="NZ_JAMBON010000002.1"/>
</dbReference>
<name>A0ABW4HS93_9BACI</name>
<dbReference type="NCBIfam" id="TIGR03558">
    <property type="entry name" value="oxido_grp_1"/>
    <property type="match status" value="1"/>
</dbReference>
<organism evidence="3 4">
    <name type="scientific">Oceanobacillus luteolus</name>
    <dbReference type="NCBI Taxonomy" id="1274358"/>
    <lineage>
        <taxon>Bacteria</taxon>
        <taxon>Bacillati</taxon>
        <taxon>Bacillota</taxon>
        <taxon>Bacilli</taxon>
        <taxon>Bacillales</taxon>
        <taxon>Bacillaceae</taxon>
        <taxon>Oceanobacillus</taxon>
    </lineage>
</organism>
<dbReference type="EMBL" id="JBHUDE010000043">
    <property type="protein sequence ID" value="MFD1607892.1"/>
    <property type="molecule type" value="Genomic_DNA"/>
</dbReference>
<dbReference type="PANTHER" id="PTHR30137:SF20">
    <property type="entry name" value="N-ACETYL-S-ALKYLCYSTEINE MONOOXYGENASE"/>
    <property type="match status" value="1"/>
</dbReference>
<keyword evidence="3" id="KW-0560">Oxidoreductase</keyword>
<dbReference type="EC" id="1.-.-.-" evidence="3"/>
<evidence type="ECO:0000313" key="4">
    <source>
        <dbReference type="Proteomes" id="UP001597221"/>
    </source>
</evidence>
<dbReference type="SUPFAM" id="SSF51679">
    <property type="entry name" value="Bacterial luciferase-like"/>
    <property type="match status" value="1"/>
</dbReference>
<feature type="domain" description="Luciferase-like" evidence="2">
    <location>
        <begin position="1"/>
        <end position="299"/>
    </location>
</feature>
<protein>
    <submittedName>
        <fullName evidence="3">LLM class flavin-dependent oxidoreductase</fullName>
        <ecNumber evidence="3">1.-.-.-</ecNumber>
    </submittedName>
</protein>
<dbReference type="Proteomes" id="UP001597221">
    <property type="component" value="Unassembled WGS sequence"/>
</dbReference>
<comment type="similarity">
    <text evidence="1">To bacterial alkanal monooxygenase alpha and beta chains.</text>
</comment>
<dbReference type="GO" id="GO:0016491">
    <property type="term" value="F:oxidoreductase activity"/>
    <property type="evidence" value="ECO:0007669"/>
    <property type="project" value="UniProtKB-KW"/>
</dbReference>
<dbReference type="PANTHER" id="PTHR30137">
    <property type="entry name" value="LUCIFERASE-LIKE MONOOXYGENASE"/>
    <property type="match status" value="1"/>
</dbReference>
<gene>
    <name evidence="3" type="ORF">ACFSBH_09525</name>
</gene>
<evidence type="ECO:0000256" key="1">
    <source>
        <dbReference type="ARBA" id="ARBA00007789"/>
    </source>
</evidence>
<comment type="caution">
    <text evidence="3">The sequence shown here is derived from an EMBL/GenBank/DDBJ whole genome shotgun (WGS) entry which is preliminary data.</text>
</comment>
<dbReference type="InterPro" id="IPR050766">
    <property type="entry name" value="Bact_Lucif_Oxidored"/>
</dbReference>
<evidence type="ECO:0000313" key="3">
    <source>
        <dbReference type="EMBL" id="MFD1607892.1"/>
    </source>
</evidence>
<proteinExistence type="predicted"/>
<reference evidence="4" key="1">
    <citation type="journal article" date="2019" name="Int. J. Syst. Evol. Microbiol.">
        <title>The Global Catalogue of Microorganisms (GCM) 10K type strain sequencing project: providing services to taxonomists for standard genome sequencing and annotation.</title>
        <authorList>
            <consortium name="The Broad Institute Genomics Platform"/>
            <consortium name="The Broad Institute Genome Sequencing Center for Infectious Disease"/>
            <person name="Wu L."/>
            <person name="Ma J."/>
        </authorList>
    </citation>
    <scope>NUCLEOTIDE SEQUENCE [LARGE SCALE GENOMIC DNA]</scope>
    <source>
        <strain evidence="4">CGMCC 1.12376</strain>
    </source>
</reference>
<dbReference type="InterPro" id="IPR019949">
    <property type="entry name" value="CmoO-like"/>
</dbReference>
<sequence length="331" mass="37296">MKLSILDQVPIPNGKSAQDALEATIELAELADKLGYHRYWIAEHHDFDGLASPAPDILLGIIGHKTKRIRIGSGAVLLPNYKPYNIAERYHLLATLYPGRVDLGLGRAPGGSAEASIALVDNFLEQVKMYEQKLEELLHFLNGDFPEDNIFHKVKAQPVPKEKPVPWLLGTSMKSAVLASEKRLPYVFGDFMSGEDGPSIVKEYRDRFRNAEPKVMVTVNVICAETTEEAMELAKSNQVWKLMQSKGEGNGKVPTVKEVLEYNFSDEDLDSLRTSNHRQIIGNPREVRESLEELRELYGTDEFMVLTITHDTDARKASYELIAREFNLRKS</sequence>
<dbReference type="Gene3D" id="3.20.20.30">
    <property type="entry name" value="Luciferase-like domain"/>
    <property type="match status" value="1"/>
</dbReference>
<dbReference type="InterPro" id="IPR011251">
    <property type="entry name" value="Luciferase-like_dom"/>
</dbReference>
<dbReference type="Pfam" id="PF00296">
    <property type="entry name" value="Bac_luciferase"/>
    <property type="match status" value="1"/>
</dbReference>